<reference evidence="1" key="1">
    <citation type="journal article" date="2019" name="Sci. Rep.">
        <title>Draft genome of Tanacetum cinerariifolium, the natural source of mosquito coil.</title>
        <authorList>
            <person name="Yamashiro T."/>
            <person name="Shiraishi A."/>
            <person name="Satake H."/>
            <person name="Nakayama K."/>
        </authorList>
    </citation>
    <scope>NUCLEOTIDE SEQUENCE</scope>
</reference>
<protein>
    <submittedName>
        <fullName evidence="1">Uncharacterized protein</fullName>
    </submittedName>
</protein>
<evidence type="ECO:0000313" key="1">
    <source>
        <dbReference type="EMBL" id="GFD50768.1"/>
    </source>
</evidence>
<accession>A0A699WYX2</accession>
<name>A0A699WYX2_TANCI</name>
<dbReference type="AlphaFoldDB" id="A0A699WYX2"/>
<organism evidence="1">
    <name type="scientific">Tanacetum cinerariifolium</name>
    <name type="common">Dalmatian daisy</name>
    <name type="synonym">Chrysanthemum cinerariifolium</name>
    <dbReference type="NCBI Taxonomy" id="118510"/>
    <lineage>
        <taxon>Eukaryota</taxon>
        <taxon>Viridiplantae</taxon>
        <taxon>Streptophyta</taxon>
        <taxon>Embryophyta</taxon>
        <taxon>Tracheophyta</taxon>
        <taxon>Spermatophyta</taxon>
        <taxon>Magnoliopsida</taxon>
        <taxon>eudicotyledons</taxon>
        <taxon>Gunneridae</taxon>
        <taxon>Pentapetalae</taxon>
        <taxon>asterids</taxon>
        <taxon>campanulids</taxon>
        <taxon>Asterales</taxon>
        <taxon>Asteraceae</taxon>
        <taxon>Asteroideae</taxon>
        <taxon>Anthemideae</taxon>
        <taxon>Anthemidinae</taxon>
        <taxon>Tanacetum</taxon>
    </lineage>
</organism>
<gene>
    <name evidence="1" type="ORF">Tci_922737</name>
</gene>
<proteinExistence type="predicted"/>
<sequence length="28" mass="2782">DSSVALIAFADANHAGSQDTRCSTSGSL</sequence>
<comment type="caution">
    <text evidence="1">The sequence shown here is derived from an EMBL/GenBank/DDBJ whole genome shotgun (WGS) entry which is preliminary data.</text>
</comment>
<dbReference type="EMBL" id="BKCJ011761434">
    <property type="protein sequence ID" value="GFD50768.1"/>
    <property type="molecule type" value="Genomic_DNA"/>
</dbReference>
<feature type="non-terminal residue" evidence="1">
    <location>
        <position position="1"/>
    </location>
</feature>